<proteinExistence type="inferred from homology"/>
<comment type="similarity">
    <text evidence="1">Belongs to the STXBP/unc-18/SEC1 family.</text>
</comment>
<organism evidence="2 3">
    <name type="scientific">Pyrocoelia pectoralis</name>
    <dbReference type="NCBI Taxonomy" id="417401"/>
    <lineage>
        <taxon>Eukaryota</taxon>
        <taxon>Metazoa</taxon>
        <taxon>Ecdysozoa</taxon>
        <taxon>Arthropoda</taxon>
        <taxon>Hexapoda</taxon>
        <taxon>Insecta</taxon>
        <taxon>Pterygota</taxon>
        <taxon>Neoptera</taxon>
        <taxon>Endopterygota</taxon>
        <taxon>Coleoptera</taxon>
        <taxon>Polyphaga</taxon>
        <taxon>Elateriformia</taxon>
        <taxon>Elateroidea</taxon>
        <taxon>Lampyridae</taxon>
        <taxon>Lampyrinae</taxon>
        <taxon>Pyrocoelia</taxon>
    </lineage>
</organism>
<evidence type="ECO:0000313" key="2">
    <source>
        <dbReference type="EMBL" id="KAK5639849.1"/>
    </source>
</evidence>
<dbReference type="InterPro" id="IPR001619">
    <property type="entry name" value="Sec1-like"/>
</dbReference>
<dbReference type="InterPro" id="IPR036045">
    <property type="entry name" value="Sec1-like_sf"/>
</dbReference>
<sequence>MIYKKLSSLSEISKTQLSKILNSSSGLKDLVLDPKLIKPLERVCGIRWLKANYVEKIFKLEDDIPSTQNPLFYFIYTNLSMFKKLLEQISLRIKGESSTVDKYHIVVIPRFLYVFENMLEEMGLFGIVKLYSLQWQPIHLDQGILSLEIPNLYKKLFVQHDLSLLPVYARSLWHLNFVIGKPKFHLALGQHSLSILKQLDILYENLPNTDKMETDCGAVILLDRNVDYVSALLTPSTYTALLNEVYGINCGVCEHKSMETAEYDNKFNPLLKKEPVQIILDSTNDSVYRDIKNRYFTDVTEILRTLTRNLRKEGESSREMALDEIKKYVSTQLQATASKTKYLASHLDAAQTIINNLGHRFESQQETEQLLIQNKNKSGNFAYLEEILATENNAQATLRLACLIAITQKLSDSEVRSFWQKFLHEFGYHYGFVHSNLIRAGFLTEDISTNLPNIVSKFLTNDFYVNINKLRQVPTDPNKVNLKAPTCCSYVFGGTYIPLITQIASMVLCNTPLNEIKAKLEPLGPISIRNEQGYPLEVRTVLLYLVGGVTYSEIAACNLLETLTGCTIIIFSDKIISGNDMMQALISNN</sequence>
<dbReference type="Gene3D" id="3.40.50.1910">
    <property type="match status" value="2"/>
</dbReference>
<dbReference type="Gene3D" id="1.25.40.850">
    <property type="match status" value="1"/>
</dbReference>
<evidence type="ECO:0008006" key="4">
    <source>
        <dbReference type="Google" id="ProtNLM"/>
    </source>
</evidence>
<dbReference type="InterPro" id="IPR043155">
    <property type="entry name" value="VPS33_dom3b"/>
</dbReference>
<protein>
    <recommendedName>
        <fullName evidence="4">Vacuolar protein sorting-associated protein 33B</fullName>
    </recommendedName>
</protein>
<gene>
    <name evidence="2" type="ORF">RI129_010660</name>
</gene>
<dbReference type="InterPro" id="IPR027482">
    <property type="entry name" value="Sec1-like_dom2"/>
</dbReference>
<dbReference type="InterPro" id="IPR043154">
    <property type="entry name" value="Sec-1-like_dom1"/>
</dbReference>
<dbReference type="Gene3D" id="3.90.830.10">
    <property type="entry name" value="Syntaxin Binding Protein 1, Chain A, domain 2"/>
    <property type="match status" value="1"/>
</dbReference>
<comment type="caution">
    <text evidence="2">The sequence shown here is derived from an EMBL/GenBank/DDBJ whole genome shotgun (WGS) entry which is preliminary data.</text>
</comment>
<dbReference type="SUPFAM" id="SSF56815">
    <property type="entry name" value="Sec1/munc18-like (SM) proteins"/>
    <property type="match status" value="1"/>
</dbReference>
<dbReference type="InterPro" id="IPR043127">
    <property type="entry name" value="Sec-1-like_dom3a"/>
</dbReference>
<dbReference type="Proteomes" id="UP001329430">
    <property type="component" value="Chromosome 8"/>
</dbReference>
<dbReference type="Pfam" id="PF00995">
    <property type="entry name" value="Sec1"/>
    <property type="match status" value="1"/>
</dbReference>
<evidence type="ECO:0000256" key="1">
    <source>
        <dbReference type="ARBA" id="ARBA00009884"/>
    </source>
</evidence>
<dbReference type="PANTHER" id="PTHR11679">
    <property type="entry name" value="VESICLE PROTEIN SORTING-ASSOCIATED"/>
    <property type="match status" value="1"/>
</dbReference>
<keyword evidence="3" id="KW-1185">Reference proteome</keyword>
<dbReference type="EMBL" id="JAVRBK010000008">
    <property type="protein sequence ID" value="KAK5639849.1"/>
    <property type="molecule type" value="Genomic_DNA"/>
</dbReference>
<dbReference type="Gene3D" id="3.40.50.2060">
    <property type="match status" value="1"/>
</dbReference>
<name>A0AAN7V4K9_9COLE</name>
<accession>A0AAN7V4K9</accession>
<dbReference type="GO" id="GO:0016192">
    <property type="term" value="P:vesicle-mediated transport"/>
    <property type="evidence" value="ECO:0007669"/>
    <property type="project" value="InterPro"/>
</dbReference>
<evidence type="ECO:0000313" key="3">
    <source>
        <dbReference type="Proteomes" id="UP001329430"/>
    </source>
</evidence>
<dbReference type="AlphaFoldDB" id="A0AAN7V4K9"/>
<reference evidence="2 3" key="1">
    <citation type="journal article" date="2024" name="Insects">
        <title>An Improved Chromosome-Level Genome Assembly of the Firefly Pyrocoelia pectoralis.</title>
        <authorList>
            <person name="Fu X."/>
            <person name="Meyer-Rochow V.B."/>
            <person name="Ballantyne L."/>
            <person name="Zhu X."/>
        </authorList>
    </citation>
    <scope>NUCLEOTIDE SEQUENCE [LARGE SCALE GENOMIC DNA]</scope>
    <source>
        <strain evidence="2">XCY_ONT2</strain>
    </source>
</reference>